<dbReference type="PANTHER" id="PTHR11365">
    <property type="entry name" value="5-OXOPROLINASE RELATED"/>
    <property type="match status" value="1"/>
</dbReference>
<reference evidence="3" key="1">
    <citation type="submission" date="2023-06" db="EMBL/GenBank/DDBJ databases">
        <authorList>
            <consortium name="Lawrence Berkeley National Laboratory"/>
            <person name="Ahrendt S."/>
            <person name="Sahu N."/>
            <person name="Indic B."/>
            <person name="Wong-Bajracharya J."/>
            <person name="Merenyi Z."/>
            <person name="Ke H.-M."/>
            <person name="Monk M."/>
            <person name="Kocsube S."/>
            <person name="Drula E."/>
            <person name="Lipzen A."/>
            <person name="Balint B."/>
            <person name="Henrissat B."/>
            <person name="Andreopoulos B."/>
            <person name="Martin F.M."/>
            <person name="Harder C.B."/>
            <person name="Rigling D."/>
            <person name="Ford K.L."/>
            <person name="Foster G.D."/>
            <person name="Pangilinan J."/>
            <person name="Papanicolaou A."/>
            <person name="Barry K."/>
            <person name="LaButti K."/>
            <person name="Viragh M."/>
            <person name="Koriabine M."/>
            <person name="Yan M."/>
            <person name="Riley R."/>
            <person name="Champramary S."/>
            <person name="Plett K.L."/>
            <person name="Tsai I.J."/>
            <person name="Slot J."/>
            <person name="Sipos G."/>
            <person name="Plett J."/>
            <person name="Nagy L.G."/>
            <person name="Grigoriev I.V."/>
        </authorList>
    </citation>
    <scope>NUCLEOTIDE SEQUENCE</scope>
    <source>
        <strain evidence="3">FPL87.14</strain>
    </source>
</reference>
<gene>
    <name evidence="3" type="ORF">EV421DRAFT_1964967</name>
</gene>
<dbReference type="GO" id="GO:0006749">
    <property type="term" value="P:glutathione metabolic process"/>
    <property type="evidence" value="ECO:0007669"/>
    <property type="project" value="TreeGrafter"/>
</dbReference>
<dbReference type="Pfam" id="PF05378">
    <property type="entry name" value="Hydant_A_N"/>
    <property type="match status" value="1"/>
</dbReference>
<comment type="caution">
    <text evidence="3">The sequence shown here is derived from an EMBL/GenBank/DDBJ whole genome shotgun (WGS) entry which is preliminary data.</text>
</comment>
<organism evidence="3 4">
    <name type="scientific">Armillaria borealis</name>
    <dbReference type="NCBI Taxonomy" id="47425"/>
    <lineage>
        <taxon>Eukaryota</taxon>
        <taxon>Fungi</taxon>
        <taxon>Dikarya</taxon>
        <taxon>Basidiomycota</taxon>
        <taxon>Agaricomycotina</taxon>
        <taxon>Agaricomycetes</taxon>
        <taxon>Agaricomycetidae</taxon>
        <taxon>Agaricales</taxon>
        <taxon>Marasmiineae</taxon>
        <taxon>Physalacriaceae</taxon>
        <taxon>Armillaria</taxon>
    </lineage>
</organism>
<name>A0AA39JBF0_9AGAR</name>
<dbReference type="GO" id="GO:0005829">
    <property type="term" value="C:cytosol"/>
    <property type="evidence" value="ECO:0007669"/>
    <property type="project" value="TreeGrafter"/>
</dbReference>
<dbReference type="InterPro" id="IPR045079">
    <property type="entry name" value="Oxoprolinase-like"/>
</dbReference>
<protein>
    <submittedName>
        <fullName evidence="3">YKL215Cp-like protein</fullName>
    </submittedName>
</protein>
<feature type="domain" description="Hydantoinase A/oxoprolinase" evidence="1">
    <location>
        <begin position="217"/>
        <end position="340"/>
    </location>
</feature>
<dbReference type="AlphaFoldDB" id="A0AA39JBF0"/>
<evidence type="ECO:0000313" key="4">
    <source>
        <dbReference type="Proteomes" id="UP001175226"/>
    </source>
</evidence>
<dbReference type="Proteomes" id="UP001175226">
    <property type="component" value="Unassembled WGS sequence"/>
</dbReference>
<dbReference type="PANTHER" id="PTHR11365:SF2">
    <property type="entry name" value="5-OXOPROLINASE"/>
    <property type="match status" value="1"/>
</dbReference>
<evidence type="ECO:0000313" key="3">
    <source>
        <dbReference type="EMBL" id="KAK0439671.1"/>
    </source>
</evidence>
<dbReference type="GO" id="GO:0017168">
    <property type="term" value="F:5-oxoprolinase (ATP-hydrolyzing) activity"/>
    <property type="evidence" value="ECO:0007669"/>
    <property type="project" value="TreeGrafter"/>
</dbReference>
<proteinExistence type="predicted"/>
<evidence type="ECO:0000259" key="1">
    <source>
        <dbReference type="Pfam" id="PF01968"/>
    </source>
</evidence>
<sequence length="347" mass="37143">MSSSQVRIVIDHGGTFTDVHFQCTGGINYPDAPTEGIRRVLEVSSGHSIPKTRTSLSDPQVESIRMGTTVATNALLECKGARCVLVTTEARPNIFDLSIQKLSSLYEKVVEVREQVTIATSTEDPESSASDFEGMLDAIVCGLTGDFIRVLKKPDPQTVRAQLQSLYDKGFRSIVIAFVHSYTYPAHETMVADIARGFGFSVLVSSELQPMIKIVSRANSATADVYVSPVTRAYIETFARGFDGGLDALGNKLLFMQSDGVLSGPAGGVIGYSKTCYDANDATPLVSVDIGGTSTDVSRYSGHLEHVFETTTAQVIIQAPQLDINAVAAGGGSRLFWENGDVLGNGE</sequence>
<dbReference type="Pfam" id="PF01968">
    <property type="entry name" value="Hydantoinase_A"/>
    <property type="match status" value="1"/>
</dbReference>
<evidence type="ECO:0000259" key="2">
    <source>
        <dbReference type="Pfam" id="PF05378"/>
    </source>
</evidence>
<accession>A0AA39JBF0</accession>
<keyword evidence="4" id="KW-1185">Reference proteome</keyword>
<dbReference type="InterPro" id="IPR002821">
    <property type="entry name" value="Hydantoinase_A"/>
</dbReference>
<feature type="domain" description="Hydantoinase/oxoprolinase N-terminal" evidence="2">
    <location>
        <begin position="7"/>
        <end position="196"/>
    </location>
</feature>
<dbReference type="InterPro" id="IPR008040">
    <property type="entry name" value="Hydant_A_N"/>
</dbReference>
<dbReference type="EMBL" id="JAUEPT010000037">
    <property type="protein sequence ID" value="KAK0439671.1"/>
    <property type="molecule type" value="Genomic_DNA"/>
</dbReference>